<dbReference type="PRINTS" id="PR00839">
    <property type="entry name" value="V8PROTEASE"/>
</dbReference>
<evidence type="ECO:0000313" key="9">
    <source>
        <dbReference type="Proteomes" id="UP001205609"/>
    </source>
</evidence>
<keyword evidence="4 6" id="KW-0378">Hydrolase</keyword>
<reference evidence="8 9" key="1">
    <citation type="journal article" date="2023" name="Int. J. Syst. Evol. Microbiol.">
        <title>Streptococcus sciuri sp. nov., Staphylococcus marylandisciuri sp. nov. and Staphylococcus americanisciuri sp. nov., isolated from faeces of eastern grey squirrel (Sciurus carolinensis).</title>
        <authorList>
            <person name="Volokhov D.V."/>
            <person name="Zagorodnyaya T.A."/>
            <person name="Furtak V.A."/>
            <person name="Nattanmai G."/>
            <person name="Randall L."/>
            <person name="Jose S."/>
            <person name="Gao Y."/>
            <person name="Eisenberg T."/>
            <person name="Delmonte P."/>
            <person name="Blom J."/>
            <person name="Mitchell K.K."/>
        </authorList>
    </citation>
    <scope>NUCLEOTIDE SEQUENCE [LARGE SCALE GENOMIC DNA]</scope>
    <source>
        <strain evidence="8 9">GRT3</strain>
    </source>
</reference>
<dbReference type="GO" id="GO:0016787">
    <property type="term" value="F:hydrolase activity"/>
    <property type="evidence" value="ECO:0007669"/>
    <property type="project" value="UniProtKB-KW"/>
</dbReference>
<dbReference type="InterPro" id="IPR033116">
    <property type="entry name" value="TRYPSIN_SER"/>
</dbReference>
<evidence type="ECO:0000256" key="5">
    <source>
        <dbReference type="ARBA" id="ARBA00022825"/>
    </source>
</evidence>
<keyword evidence="3" id="KW-0732">Signal</keyword>
<dbReference type="Pfam" id="PF00089">
    <property type="entry name" value="Trypsin"/>
    <property type="match status" value="1"/>
</dbReference>
<keyword evidence="9" id="KW-1185">Reference proteome</keyword>
<evidence type="ECO:0000256" key="6">
    <source>
        <dbReference type="RuleBase" id="RU004296"/>
    </source>
</evidence>
<dbReference type="InterPro" id="IPR050966">
    <property type="entry name" value="Glutamyl_endopeptidase"/>
</dbReference>
<dbReference type="InterPro" id="IPR043504">
    <property type="entry name" value="Peptidase_S1_PA_chymotrypsin"/>
</dbReference>
<proteinExistence type="inferred from homology"/>
<comment type="similarity">
    <text evidence="1 6">Belongs to the peptidase S1B family.</text>
</comment>
<evidence type="ECO:0000256" key="4">
    <source>
        <dbReference type="ARBA" id="ARBA00022801"/>
    </source>
</evidence>
<evidence type="ECO:0000313" key="8">
    <source>
        <dbReference type="EMBL" id="MCS4486121.1"/>
    </source>
</evidence>
<dbReference type="Proteomes" id="UP001205609">
    <property type="component" value="Unassembled WGS sequence"/>
</dbReference>
<dbReference type="InterPro" id="IPR001254">
    <property type="entry name" value="Trypsin_dom"/>
</dbReference>
<keyword evidence="2 6" id="KW-0645">Protease</keyword>
<accession>A0ABT2F0Y9</accession>
<evidence type="ECO:0000259" key="7">
    <source>
        <dbReference type="SMART" id="SM00020"/>
    </source>
</evidence>
<dbReference type="RefSeq" id="WP_259199284.1">
    <property type="nucleotide sequence ID" value="NZ_JANUXY010000003.1"/>
</dbReference>
<dbReference type="SMART" id="SM00020">
    <property type="entry name" value="Tryp_SPc"/>
    <property type="match status" value="1"/>
</dbReference>
<evidence type="ECO:0000256" key="2">
    <source>
        <dbReference type="ARBA" id="ARBA00022670"/>
    </source>
</evidence>
<gene>
    <name evidence="8" type="ORF">NXS11_04350</name>
</gene>
<dbReference type="SUPFAM" id="SSF50494">
    <property type="entry name" value="Trypsin-like serine proteases"/>
    <property type="match status" value="1"/>
</dbReference>
<evidence type="ECO:0000256" key="1">
    <source>
        <dbReference type="ARBA" id="ARBA00008764"/>
    </source>
</evidence>
<comment type="caution">
    <text evidence="8">The sequence shown here is derived from an EMBL/GenBank/DDBJ whole genome shotgun (WGS) entry which is preliminary data.</text>
</comment>
<dbReference type="PROSITE" id="PS00135">
    <property type="entry name" value="TRYPSIN_SER"/>
    <property type="match status" value="1"/>
</dbReference>
<name>A0ABT2F0Y9_9STAP</name>
<dbReference type="Gene3D" id="2.40.10.10">
    <property type="entry name" value="Trypsin-like serine proteases"/>
    <property type="match status" value="2"/>
</dbReference>
<dbReference type="PANTHER" id="PTHR15462">
    <property type="entry name" value="SERINE PROTEASE"/>
    <property type="match status" value="1"/>
</dbReference>
<dbReference type="PANTHER" id="PTHR15462:SF8">
    <property type="entry name" value="SERINE PROTEASE"/>
    <property type="match status" value="1"/>
</dbReference>
<dbReference type="EC" id="3.4.21.-" evidence="6"/>
<dbReference type="InterPro" id="IPR008256">
    <property type="entry name" value="Peptidase_S1B"/>
</dbReference>
<dbReference type="InterPro" id="IPR009003">
    <property type="entry name" value="Peptidase_S1_PA"/>
</dbReference>
<keyword evidence="5 6" id="KW-0720">Serine protease</keyword>
<feature type="domain" description="Peptidase S1" evidence="7">
    <location>
        <begin position="133"/>
        <end position="340"/>
    </location>
</feature>
<evidence type="ECO:0000256" key="3">
    <source>
        <dbReference type="ARBA" id="ARBA00022729"/>
    </source>
</evidence>
<protein>
    <recommendedName>
        <fullName evidence="6">Serine protease</fullName>
        <ecNumber evidence="6">3.4.21.-</ecNumber>
    </recommendedName>
</protein>
<dbReference type="EMBL" id="JANUXY010000003">
    <property type="protein sequence ID" value="MCS4486121.1"/>
    <property type="molecule type" value="Genomic_DNA"/>
</dbReference>
<sequence length="495" mass="55603">MFKKVFTTLSILTTLYLFNTGHITYAEQDDTILESTETTVIATPTNHDIPEATEEDSETNYNIPEEVAEKDTETNDDIPEVVEATDSTTSAINIIENTENSEIYTVSDSSVATENSEVQPIFTTNDSSLSDEKVIGQDSRIAVKNYLADPYKKIVLLKMHFNNFSAKGTGAMINKNTVLTAAHNVYDFATKSFAEQITVIAGAQGKLPLGTATVIQKFVPKEWINSASKEYDFAVLKLNNDLGNKTGFFSFSQDTSLNQTLQIAGYPGDKESNTLYSGKGRLLKTTQHNLYYDVDTFNGESGSPILNDQNLIIGVHTAGSAGPDEYNLGTRINKEKLALIKQWIGEIQELKYDKKVTISKSKIIVWKDLKIHDRVNDKSLTLGRVCIAKNEYIHPNGQRYLSLFDHRDNFLGYFNKVDTTDLIAVKLDKDVRIVSKNYAVWGNFFWNKNLGLTSKYYNQTLKAKYVYTLGNGAKYYSLYDRNNKWIGYVNSQATK</sequence>
<organism evidence="8 9">
    <name type="scientific">Staphylococcus americanisciuri</name>
    <dbReference type="NCBI Taxonomy" id="2973940"/>
    <lineage>
        <taxon>Bacteria</taxon>
        <taxon>Bacillati</taxon>
        <taxon>Bacillota</taxon>
        <taxon>Bacilli</taxon>
        <taxon>Bacillales</taxon>
        <taxon>Staphylococcaceae</taxon>
        <taxon>Staphylococcus</taxon>
    </lineage>
</organism>